<dbReference type="InterPro" id="IPR011519">
    <property type="entry name" value="UnbV_ASPIC"/>
</dbReference>
<dbReference type="PANTHER" id="PTHR16026:SF0">
    <property type="entry name" value="CARTILAGE ACIDIC PROTEIN 1"/>
    <property type="match status" value="1"/>
</dbReference>
<accession>H5XBV8</accession>
<dbReference type="HOGENOM" id="CLU_432058_0_0_11"/>
<evidence type="ECO:0000256" key="3">
    <source>
        <dbReference type="SAM" id="Phobius"/>
    </source>
</evidence>
<evidence type="ECO:0000256" key="2">
    <source>
        <dbReference type="SAM" id="MobiDB-lite"/>
    </source>
</evidence>
<proteinExistence type="predicted"/>
<dbReference type="eggNOG" id="COG4658">
    <property type="taxonomic scope" value="Bacteria"/>
</dbReference>
<dbReference type="InterPro" id="IPR013517">
    <property type="entry name" value="FG-GAP"/>
</dbReference>
<dbReference type="InterPro" id="IPR028994">
    <property type="entry name" value="Integrin_alpha_N"/>
</dbReference>
<feature type="domain" description="ASPIC/UnbV" evidence="4">
    <location>
        <begin position="577"/>
        <end position="633"/>
    </location>
</feature>
<keyword evidence="3" id="KW-0472">Membrane</keyword>
<protein>
    <recommendedName>
        <fullName evidence="4">ASPIC/UnbV domain-containing protein</fullName>
    </recommendedName>
</protein>
<name>H5XBV8_9PSEU</name>
<dbReference type="Gene3D" id="2.130.10.130">
    <property type="entry name" value="Integrin alpha, N-terminal"/>
    <property type="match status" value="1"/>
</dbReference>
<dbReference type="PANTHER" id="PTHR16026">
    <property type="entry name" value="CARTILAGE ACIDIC PROTEIN 1"/>
    <property type="match status" value="1"/>
</dbReference>
<dbReference type="Pfam" id="PF13517">
    <property type="entry name" value="FG-GAP_3"/>
    <property type="match status" value="1"/>
</dbReference>
<keyword evidence="3" id="KW-0812">Transmembrane</keyword>
<keyword evidence="1" id="KW-0732">Signal</keyword>
<feature type="transmembrane region" description="Helical" evidence="3">
    <location>
        <begin position="12"/>
        <end position="30"/>
    </location>
</feature>
<dbReference type="OrthoDB" id="9816120at2"/>
<evidence type="ECO:0000313" key="5">
    <source>
        <dbReference type="EMBL" id="EHR52745.1"/>
    </source>
</evidence>
<organism evidence="5 6">
    <name type="scientific">Saccharomonospora marina XMU15</name>
    <dbReference type="NCBI Taxonomy" id="882083"/>
    <lineage>
        <taxon>Bacteria</taxon>
        <taxon>Bacillati</taxon>
        <taxon>Actinomycetota</taxon>
        <taxon>Actinomycetes</taxon>
        <taxon>Pseudonocardiales</taxon>
        <taxon>Pseudonocardiaceae</taxon>
        <taxon>Saccharomonospora</taxon>
    </lineage>
</organism>
<sequence>MTGPFGVLRRQLTGVIALVVVVGLYFVVALPRSSAEERQELASEFAFTGHGVALPASGRYQSVRQVNQAYKHIDAWISSVGAGVAMNDLDADGLANDLCLVDPRTDQVIVTPVPDKNGGRYEPFELAADPLPVDDTMAPMGCVPADFNQDGRMDLLVYMWGRTPILYLARASYGKYSSGAYQPTEVVPNSSTEAGATYSGPQWNTNAATVGDFDGDGNDDVFLGNYFPDSPVLDATASGGVEMNHSLSQAQNGGDSIILLGAGGTSGDQPTATFSRAPDEAIPEVARNGWTLAVSANDLDGDMLPELYIANDFGPDRLLYNESKPGQPRFSNTVTTRTAGTPKSKRIGNDSFKGMGVDFGDLDQDGLYDAFVSNLTRTWGIVESHFHYLNTADDKEDMRGRLRNGVAPFRDVSAEVGTHWSGWAWDVKLADFSNSGTLEIAQANGFVKGETNRWPQLQELAMANDSLVPDPLLWPNFTLGDDLAGGDPLHFFVKGADGYYVDLAAELGLNDPVPTRGIATGDADGDGRLDMAVARQYADPVFYANQAPDPGGYLNLTLTHEQERTVGTAPVAGSPVIGAQVEVTTANGEKFIQRVDGGSGHSGRRSHEVHIGLGDHAGPVSVQLRWRDRQGEVHKQRLELGQGRHALVLGDSAKKR</sequence>
<feature type="region of interest" description="Disordered" evidence="2">
    <location>
        <begin position="322"/>
        <end position="347"/>
    </location>
</feature>
<dbReference type="Proteomes" id="UP000004926">
    <property type="component" value="Chromosome"/>
</dbReference>
<dbReference type="STRING" id="882083.SacmaDRAFT_4562"/>
<dbReference type="Pfam" id="PF07593">
    <property type="entry name" value="UnbV_ASPIC"/>
    <property type="match status" value="1"/>
</dbReference>
<dbReference type="InterPro" id="IPR027039">
    <property type="entry name" value="Crtac1"/>
</dbReference>
<keyword evidence="3" id="KW-1133">Transmembrane helix</keyword>
<gene>
    <name evidence="5" type="ORF">SacmaDRAFT_4562</name>
</gene>
<keyword evidence="6" id="KW-1185">Reference proteome</keyword>
<feature type="compositionally biased region" description="Polar residues" evidence="2">
    <location>
        <begin position="329"/>
        <end position="341"/>
    </location>
</feature>
<dbReference type="SUPFAM" id="SSF69318">
    <property type="entry name" value="Integrin alpha N-terminal domain"/>
    <property type="match status" value="1"/>
</dbReference>
<dbReference type="EMBL" id="CM001439">
    <property type="protein sequence ID" value="EHR52745.1"/>
    <property type="molecule type" value="Genomic_DNA"/>
</dbReference>
<dbReference type="AlphaFoldDB" id="H5XBV8"/>
<evidence type="ECO:0000259" key="4">
    <source>
        <dbReference type="Pfam" id="PF07593"/>
    </source>
</evidence>
<reference evidence="5 6" key="1">
    <citation type="journal article" date="2012" name="Stand. Genomic Sci.">
        <title>Genome sequence of the ocean sediment bacterium Saccharomonospora marina type strain (XMU15(T)).</title>
        <authorList>
            <person name="Klenk H.P."/>
            <person name="Lu M."/>
            <person name="Lucas S."/>
            <person name="Lapidus A."/>
            <person name="Copeland A."/>
            <person name="Pitluck S."/>
            <person name="Goodwin L.A."/>
            <person name="Han C."/>
            <person name="Tapia R."/>
            <person name="Brambilla E.M."/>
            <person name="Potter G."/>
            <person name="Land M."/>
            <person name="Ivanova N."/>
            <person name="Rohde M."/>
            <person name="Goker M."/>
            <person name="Detter J.C."/>
            <person name="Li W.J."/>
            <person name="Kyrpides N.C."/>
            <person name="Woyke T."/>
        </authorList>
    </citation>
    <scope>NUCLEOTIDE SEQUENCE [LARGE SCALE GENOMIC DNA]</scope>
    <source>
        <strain evidence="5 6">XMU15</strain>
    </source>
</reference>
<evidence type="ECO:0000313" key="6">
    <source>
        <dbReference type="Proteomes" id="UP000004926"/>
    </source>
</evidence>
<evidence type="ECO:0000256" key="1">
    <source>
        <dbReference type="ARBA" id="ARBA00022729"/>
    </source>
</evidence>
<dbReference type="RefSeq" id="WP_009156123.1">
    <property type="nucleotide sequence ID" value="NZ_CM001439.1"/>
</dbReference>